<reference evidence="4" key="1">
    <citation type="journal article" date="2023" name="Plant J.">
        <title>Genome sequences and population genomics provide insights into the demographic history, inbreeding, and mutation load of two 'living fossil' tree species of Dipteronia.</title>
        <authorList>
            <person name="Feng Y."/>
            <person name="Comes H.P."/>
            <person name="Chen J."/>
            <person name="Zhu S."/>
            <person name="Lu R."/>
            <person name="Zhang X."/>
            <person name="Li P."/>
            <person name="Qiu J."/>
            <person name="Olsen K.M."/>
            <person name="Qiu Y."/>
        </authorList>
    </citation>
    <scope>NUCLEOTIDE SEQUENCE</scope>
    <source>
        <strain evidence="4">NBL</strain>
    </source>
</reference>
<evidence type="ECO:0000256" key="1">
    <source>
        <dbReference type="ARBA" id="ARBA00007606"/>
    </source>
</evidence>
<keyword evidence="2" id="KW-0430">Lectin</keyword>
<accession>A0AAE0A9C7</accession>
<dbReference type="Pfam" id="PF00139">
    <property type="entry name" value="Lectin_legB"/>
    <property type="match status" value="1"/>
</dbReference>
<dbReference type="Gene3D" id="2.60.120.200">
    <property type="match status" value="1"/>
</dbReference>
<gene>
    <name evidence="4" type="ORF">Dsin_020376</name>
</gene>
<dbReference type="GO" id="GO:0030246">
    <property type="term" value="F:carbohydrate binding"/>
    <property type="evidence" value="ECO:0007669"/>
    <property type="project" value="UniProtKB-KW"/>
</dbReference>
<dbReference type="PANTHER" id="PTHR32401:SF51">
    <property type="entry name" value="NON-SPECIFIC SERINE_THREONINE PROTEIN KINASE"/>
    <property type="match status" value="1"/>
</dbReference>
<evidence type="ECO:0000259" key="3">
    <source>
        <dbReference type="Pfam" id="PF00139"/>
    </source>
</evidence>
<dbReference type="InterPro" id="IPR013320">
    <property type="entry name" value="ConA-like_dom_sf"/>
</dbReference>
<dbReference type="InterPro" id="IPR001220">
    <property type="entry name" value="Legume_lectin_dom"/>
</dbReference>
<comment type="similarity">
    <text evidence="1">Belongs to the leguminous lectin family.</text>
</comment>
<feature type="domain" description="Legume lectin" evidence="3">
    <location>
        <begin position="7"/>
        <end position="85"/>
    </location>
</feature>
<dbReference type="SUPFAM" id="SSF49899">
    <property type="entry name" value="Concanavalin A-like lectins/glucanases"/>
    <property type="match status" value="1"/>
</dbReference>
<comment type="caution">
    <text evidence="4">The sequence shown here is derived from an EMBL/GenBank/DDBJ whole genome shotgun (WGS) entry which is preliminary data.</text>
</comment>
<dbReference type="Proteomes" id="UP001281410">
    <property type="component" value="Unassembled WGS sequence"/>
</dbReference>
<organism evidence="4 5">
    <name type="scientific">Dipteronia sinensis</name>
    <dbReference type="NCBI Taxonomy" id="43782"/>
    <lineage>
        <taxon>Eukaryota</taxon>
        <taxon>Viridiplantae</taxon>
        <taxon>Streptophyta</taxon>
        <taxon>Embryophyta</taxon>
        <taxon>Tracheophyta</taxon>
        <taxon>Spermatophyta</taxon>
        <taxon>Magnoliopsida</taxon>
        <taxon>eudicotyledons</taxon>
        <taxon>Gunneridae</taxon>
        <taxon>Pentapetalae</taxon>
        <taxon>rosids</taxon>
        <taxon>malvids</taxon>
        <taxon>Sapindales</taxon>
        <taxon>Sapindaceae</taxon>
        <taxon>Hippocastanoideae</taxon>
        <taxon>Acereae</taxon>
        <taxon>Dipteronia</taxon>
    </lineage>
</organism>
<evidence type="ECO:0000313" key="5">
    <source>
        <dbReference type="Proteomes" id="UP001281410"/>
    </source>
</evidence>
<dbReference type="PANTHER" id="PTHR32401">
    <property type="entry name" value="CONCANAVALIN A-LIKE LECTIN FAMILY PROTEIN"/>
    <property type="match status" value="1"/>
</dbReference>
<evidence type="ECO:0000256" key="2">
    <source>
        <dbReference type="ARBA" id="ARBA00022734"/>
    </source>
</evidence>
<dbReference type="EMBL" id="JANJYJ010000006">
    <property type="protein sequence ID" value="KAK3206330.1"/>
    <property type="molecule type" value="Genomic_DNA"/>
</dbReference>
<dbReference type="InterPro" id="IPR050258">
    <property type="entry name" value="Leguminous_Lectin"/>
</dbReference>
<evidence type="ECO:0000313" key="4">
    <source>
        <dbReference type="EMBL" id="KAK3206330.1"/>
    </source>
</evidence>
<keyword evidence="5" id="KW-1185">Reference proteome</keyword>
<protein>
    <recommendedName>
        <fullName evidence="3">Legume lectin domain-containing protein</fullName>
    </recommendedName>
</protein>
<sequence length="92" mass="9796">MVAQVPNIGGNGMAFVISPSMDFSRAAPGQYFGLFNISNIGWSINHILAVELDIAQNPEFNDIDGNHVGIDVNSLKSNDSATAANFSDKGRI</sequence>
<name>A0AAE0A9C7_9ROSI</name>
<proteinExistence type="inferred from homology"/>
<dbReference type="AlphaFoldDB" id="A0AAE0A9C7"/>